<dbReference type="GO" id="GO:0005737">
    <property type="term" value="C:cytoplasm"/>
    <property type="evidence" value="ECO:0007669"/>
    <property type="project" value="TreeGrafter"/>
</dbReference>
<evidence type="ECO:0000256" key="4">
    <source>
        <dbReference type="ARBA" id="ARBA00012513"/>
    </source>
</evidence>
<evidence type="ECO:0000256" key="14">
    <source>
        <dbReference type="ARBA" id="ARBA00048679"/>
    </source>
</evidence>
<dbReference type="GO" id="GO:0046872">
    <property type="term" value="F:metal ion binding"/>
    <property type="evidence" value="ECO:0007669"/>
    <property type="project" value="UniProtKB-KW"/>
</dbReference>
<keyword evidence="9" id="KW-0418">Kinase</keyword>
<comment type="caution">
    <text evidence="19">The sequence shown here is derived from an EMBL/GenBank/DDBJ whole genome shotgun (WGS) entry which is preliminary data.</text>
</comment>
<evidence type="ECO:0000256" key="10">
    <source>
        <dbReference type="ARBA" id="ARBA00022840"/>
    </source>
</evidence>
<keyword evidence="5 16" id="KW-0723">Serine/threonine-protein kinase</keyword>
<feature type="transmembrane region" description="Helical" evidence="17">
    <location>
        <begin position="40"/>
        <end position="59"/>
    </location>
</feature>
<keyword evidence="10 15" id="KW-0067">ATP-binding</keyword>
<keyword evidence="12" id="KW-0464">Manganese</keyword>
<organism evidence="19 20">
    <name type="scientific">Mesorhabditis spiculigera</name>
    <dbReference type="NCBI Taxonomy" id="96644"/>
    <lineage>
        <taxon>Eukaryota</taxon>
        <taxon>Metazoa</taxon>
        <taxon>Ecdysozoa</taxon>
        <taxon>Nematoda</taxon>
        <taxon>Chromadorea</taxon>
        <taxon>Rhabditida</taxon>
        <taxon>Rhabditina</taxon>
        <taxon>Rhabditomorpha</taxon>
        <taxon>Rhabditoidea</taxon>
        <taxon>Rhabditidae</taxon>
        <taxon>Mesorhabditinae</taxon>
        <taxon>Mesorhabditis</taxon>
    </lineage>
</organism>
<dbReference type="InterPro" id="IPR055514">
    <property type="entry name" value="DUF7087"/>
</dbReference>
<protein>
    <recommendedName>
        <fullName evidence="4">non-specific serine/threonine protein kinase</fullName>
        <ecNumber evidence="4">2.7.11.1</ecNumber>
    </recommendedName>
</protein>
<keyword evidence="8 15" id="KW-0547">Nucleotide-binding</keyword>
<dbReference type="InterPro" id="IPR008271">
    <property type="entry name" value="Ser/Thr_kinase_AS"/>
</dbReference>
<dbReference type="GO" id="GO:0035556">
    <property type="term" value="P:intracellular signal transduction"/>
    <property type="evidence" value="ECO:0007669"/>
    <property type="project" value="TreeGrafter"/>
</dbReference>
<evidence type="ECO:0000256" key="1">
    <source>
        <dbReference type="ARBA" id="ARBA00001936"/>
    </source>
</evidence>
<feature type="transmembrane region" description="Helical" evidence="17">
    <location>
        <begin position="12"/>
        <end position="34"/>
    </location>
</feature>
<comment type="catalytic activity">
    <reaction evidence="13">
        <text>L-threonyl-[protein] + ATP = O-phospho-L-threonyl-[protein] + ADP + H(+)</text>
        <dbReference type="Rhea" id="RHEA:46608"/>
        <dbReference type="Rhea" id="RHEA-COMP:11060"/>
        <dbReference type="Rhea" id="RHEA-COMP:11605"/>
        <dbReference type="ChEBI" id="CHEBI:15378"/>
        <dbReference type="ChEBI" id="CHEBI:30013"/>
        <dbReference type="ChEBI" id="CHEBI:30616"/>
        <dbReference type="ChEBI" id="CHEBI:61977"/>
        <dbReference type="ChEBI" id="CHEBI:456216"/>
        <dbReference type="EC" id="2.7.11.1"/>
    </reaction>
</comment>
<dbReference type="SMART" id="SM00220">
    <property type="entry name" value="S_TKc"/>
    <property type="match status" value="1"/>
</dbReference>
<keyword evidence="17" id="KW-0472">Membrane</keyword>
<evidence type="ECO:0000256" key="8">
    <source>
        <dbReference type="ARBA" id="ARBA00022741"/>
    </source>
</evidence>
<feature type="transmembrane region" description="Helical" evidence="17">
    <location>
        <begin position="80"/>
        <end position="102"/>
    </location>
</feature>
<dbReference type="PROSITE" id="PS50011">
    <property type="entry name" value="PROTEIN_KINASE_DOM"/>
    <property type="match status" value="1"/>
</dbReference>
<dbReference type="SUPFAM" id="SSF56112">
    <property type="entry name" value="Protein kinase-like (PK-like)"/>
    <property type="match status" value="1"/>
</dbReference>
<dbReference type="AlphaFoldDB" id="A0AA36FYL1"/>
<name>A0AA36FYL1_9BILA</name>
<comment type="cofactor">
    <cofactor evidence="1">
        <name>Mn(2+)</name>
        <dbReference type="ChEBI" id="CHEBI:29035"/>
    </cofactor>
</comment>
<evidence type="ECO:0000256" key="6">
    <source>
        <dbReference type="ARBA" id="ARBA00022679"/>
    </source>
</evidence>
<dbReference type="PROSITE" id="PS00107">
    <property type="entry name" value="PROTEIN_KINASE_ATP"/>
    <property type="match status" value="1"/>
</dbReference>
<feature type="non-terminal residue" evidence="19">
    <location>
        <position position="1"/>
    </location>
</feature>
<feature type="domain" description="Protein kinase" evidence="18">
    <location>
        <begin position="240"/>
        <end position="477"/>
    </location>
</feature>
<dbReference type="Gene3D" id="1.10.510.10">
    <property type="entry name" value="Transferase(Phosphotransferase) domain 1"/>
    <property type="match status" value="1"/>
</dbReference>
<evidence type="ECO:0000256" key="17">
    <source>
        <dbReference type="SAM" id="Phobius"/>
    </source>
</evidence>
<gene>
    <name evidence="19" type="ORF">MSPICULIGERA_LOCUS11397</name>
</gene>
<feature type="binding site" evidence="15">
    <location>
        <position position="269"/>
    </location>
    <ligand>
        <name>ATP</name>
        <dbReference type="ChEBI" id="CHEBI:30616"/>
    </ligand>
</feature>
<keyword evidence="11" id="KW-0460">Magnesium</keyword>
<comment type="cofactor">
    <cofactor evidence="2">
        <name>Mg(2+)</name>
        <dbReference type="ChEBI" id="CHEBI:18420"/>
    </cofactor>
</comment>
<dbReference type="InterPro" id="IPR017441">
    <property type="entry name" value="Protein_kinase_ATP_BS"/>
</dbReference>
<dbReference type="EMBL" id="CATQJA010002612">
    <property type="protein sequence ID" value="CAJ0573028.1"/>
    <property type="molecule type" value="Genomic_DNA"/>
</dbReference>
<dbReference type="Proteomes" id="UP001177023">
    <property type="component" value="Unassembled WGS sequence"/>
</dbReference>
<evidence type="ECO:0000256" key="5">
    <source>
        <dbReference type="ARBA" id="ARBA00022527"/>
    </source>
</evidence>
<keyword evidence="7" id="KW-0479">Metal-binding</keyword>
<evidence type="ECO:0000256" key="9">
    <source>
        <dbReference type="ARBA" id="ARBA00022777"/>
    </source>
</evidence>
<comment type="catalytic activity">
    <reaction evidence="14">
        <text>L-seryl-[protein] + ATP = O-phospho-L-seryl-[protein] + ADP + H(+)</text>
        <dbReference type="Rhea" id="RHEA:17989"/>
        <dbReference type="Rhea" id="RHEA-COMP:9863"/>
        <dbReference type="Rhea" id="RHEA-COMP:11604"/>
        <dbReference type="ChEBI" id="CHEBI:15378"/>
        <dbReference type="ChEBI" id="CHEBI:29999"/>
        <dbReference type="ChEBI" id="CHEBI:30616"/>
        <dbReference type="ChEBI" id="CHEBI:83421"/>
        <dbReference type="ChEBI" id="CHEBI:456216"/>
        <dbReference type="EC" id="2.7.11.1"/>
    </reaction>
</comment>
<evidence type="ECO:0000313" key="19">
    <source>
        <dbReference type="EMBL" id="CAJ0573028.1"/>
    </source>
</evidence>
<dbReference type="Pfam" id="PF00069">
    <property type="entry name" value="Pkinase"/>
    <property type="match status" value="1"/>
</dbReference>
<evidence type="ECO:0000256" key="13">
    <source>
        <dbReference type="ARBA" id="ARBA00047899"/>
    </source>
</evidence>
<keyword evidence="17" id="KW-0812">Transmembrane</keyword>
<evidence type="ECO:0000256" key="15">
    <source>
        <dbReference type="PROSITE-ProRule" id="PRU10141"/>
    </source>
</evidence>
<evidence type="ECO:0000259" key="18">
    <source>
        <dbReference type="PROSITE" id="PS50011"/>
    </source>
</evidence>
<evidence type="ECO:0000256" key="2">
    <source>
        <dbReference type="ARBA" id="ARBA00001946"/>
    </source>
</evidence>
<dbReference type="PANTHER" id="PTHR24346:SF94">
    <property type="entry name" value="NON-SPECIFIC SERINE_THREONINE PROTEIN KINASE"/>
    <property type="match status" value="1"/>
</dbReference>
<dbReference type="PROSITE" id="PS00108">
    <property type="entry name" value="PROTEIN_KINASE_ST"/>
    <property type="match status" value="1"/>
</dbReference>
<evidence type="ECO:0000256" key="3">
    <source>
        <dbReference type="ARBA" id="ARBA00009985"/>
    </source>
</evidence>
<dbReference type="GO" id="GO:0005524">
    <property type="term" value="F:ATP binding"/>
    <property type="evidence" value="ECO:0007669"/>
    <property type="project" value="UniProtKB-UniRule"/>
</dbReference>
<dbReference type="EC" id="2.7.11.1" evidence="4"/>
<keyword evidence="20" id="KW-1185">Reference proteome</keyword>
<keyword evidence="6" id="KW-0808">Transferase</keyword>
<dbReference type="InterPro" id="IPR011009">
    <property type="entry name" value="Kinase-like_dom_sf"/>
</dbReference>
<reference evidence="19" key="1">
    <citation type="submission" date="2023-06" db="EMBL/GenBank/DDBJ databases">
        <authorList>
            <person name="Delattre M."/>
        </authorList>
    </citation>
    <scope>NUCLEOTIDE SEQUENCE</scope>
    <source>
        <strain evidence="19">AF72</strain>
    </source>
</reference>
<sequence>MEPAYDFPRVVGSARIVQLAALAIQVLCLYVSAADIGGSVIIHIGVIGFNLAHVARRWFYNIDGRYDFRQMIAPNMNNTLRTQYAIALFTGVVLGLVEYFIAPPIGSALFRLVFWLALYAQLLGSIATLAFEAAERGREKPWLVLGCRLPAENNNKTGAGAWPMRQLAVLRSADAEVVGSSMDGLLPYTLPNNLRRQLVHLLKDYRPIFRRLRDYQQVITDPETGNEVWQLKPPKQYHGYLFGALIGEGSYAKVKEAIYKKTLQRAAVKIFKEQRLRKIPNGFEHVQTEREILSRLNHRNCIQMYQFFRIEEKEKMYMVLEYCVASLQEVVENFDNGRLPENWAQFFFRQLITGLEYLHSKGVIHKDIKPANLLISADGTLKITDFGVAEQLSPFQNDDVCTAARGTPKFQPPEVVSGLNAVFNGYPIDIWSAGVTLYNLVTGAYPFEGELIMRLFENIAEQPYLQPTVELSSELKT</sequence>
<accession>A0AA36FYL1</accession>
<feature type="transmembrane region" description="Helical" evidence="17">
    <location>
        <begin position="108"/>
        <end position="131"/>
    </location>
</feature>
<dbReference type="GO" id="GO:0004674">
    <property type="term" value="F:protein serine/threonine kinase activity"/>
    <property type="evidence" value="ECO:0007669"/>
    <property type="project" value="UniProtKB-KW"/>
</dbReference>
<evidence type="ECO:0000313" key="20">
    <source>
        <dbReference type="Proteomes" id="UP001177023"/>
    </source>
</evidence>
<dbReference type="FunFam" id="1.10.510.10:FF:000571">
    <property type="entry name" value="Maternal embryonic leucine zipper kinase"/>
    <property type="match status" value="1"/>
</dbReference>
<dbReference type="InterPro" id="IPR000719">
    <property type="entry name" value="Prot_kinase_dom"/>
</dbReference>
<comment type="similarity">
    <text evidence="3">Belongs to the protein kinase superfamily. CAMK Ser/Thr protein kinase family. LKB1 subfamily.</text>
</comment>
<keyword evidence="17" id="KW-1133">Transmembrane helix</keyword>
<dbReference type="Pfam" id="PF23346">
    <property type="entry name" value="DUF7087"/>
    <property type="match status" value="1"/>
</dbReference>
<evidence type="ECO:0000256" key="7">
    <source>
        <dbReference type="ARBA" id="ARBA00022723"/>
    </source>
</evidence>
<evidence type="ECO:0000256" key="16">
    <source>
        <dbReference type="RuleBase" id="RU000304"/>
    </source>
</evidence>
<evidence type="ECO:0000256" key="12">
    <source>
        <dbReference type="ARBA" id="ARBA00023211"/>
    </source>
</evidence>
<evidence type="ECO:0000256" key="11">
    <source>
        <dbReference type="ARBA" id="ARBA00022842"/>
    </source>
</evidence>
<dbReference type="PANTHER" id="PTHR24346">
    <property type="entry name" value="MAP/MICROTUBULE AFFINITY-REGULATING KINASE"/>
    <property type="match status" value="1"/>
</dbReference>
<proteinExistence type="inferred from homology"/>